<accession>A0A1Y0BZ40</accession>
<dbReference type="RefSeq" id="WP_087074176.1">
    <property type="nucleotide sequence ID" value="NZ_CP020809.1"/>
</dbReference>
<protein>
    <recommendedName>
        <fullName evidence="3">HNH endonuclease</fullName>
    </recommendedName>
</protein>
<dbReference type="OrthoDB" id="7066992at2"/>
<gene>
    <name evidence="1" type="ORF">BTO20_05890</name>
</gene>
<dbReference type="AlphaFoldDB" id="A0A1Y0BZ40"/>
<sequence length="120" mass="13759">MPIRPENRDRYPADWREISRRIRFERAKGRCECHGECGRGTHTGRCPNRHGQPAYGTGSKVVLTVAHLNHTPEDCRDDNLRAMCQGCHLHYDIEHHKQTAAATRRAALEEQMDPLFEVTG</sequence>
<dbReference type="KEGG" id="mdx:BTO20_05890"/>
<evidence type="ECO:0000313" key="1">
    <source>
        <dbReference type="EMBL" id="ART68179.1"/>
    </source>
</evidence>
<reference evidence="1 2" key="1">
    <citation type="submission" date="2017-04" db="EMBL/GenBank/DDBJ databases">
        <title>Whole Genome Sequence of 1,4-Dioxane Degrading Bacterium Mycobacterium dioxanotrophicus PH-06.</title>
        <authorList>
            <person name="He Y."/>
        </authorList>
    </citation>
    <scope>NUCLEOTIDE SEQUENCE [LARGE SCALE GENOMIC DNA]</scope>
    <source>
        <strain evidence="1 2">PH-06</strain>
    </source>
</reference>
<evidence type="ECO:0000313" key="2">
    <source>
        <dbReference type="Proteomes" id="UP000195331"/>
    </source>
</evidence>
<keyword evidence="2" id="KW-1185">Reference proteome</keyword>
<proteinExistence type="predicted"/>
<name>A0A1Y0BZ40_9MYCO</name>
<dbReference type="Proteomes" id="UP000195331">
    <property type="component" value="Chromosome"/>
</dbReference>
<evidence type="ECO:0008006" key="3">
    <source>
        <dbReference type="Google" id="ProtNLM"/>
    </source>
</evidence>
<organism evidence="1 2">
    <name type="scientific">Mycobacterium dioxanotrophicus</name>
    <dbReference type="NCBI Taxonomy" id="482462"/>
    <lineage>
        <taxon>Bacteria</taxon>
        <taxon>Bacillati</taxon>
        <taxon>Actinomycetota</taxon>
        <taxon>Actinomycetes</taxon>
        <taxon>Mycobacteriales</taxon>
        <taxon>Mycobacteriaceae</taxon>
        <taxon>Mycobacterium</taxon>
    </lineage>
</organism>
<dbReference type="EMBL" id="CP020809">
    <property type="protein sequence ID" value="ART68179.1"/>
    <property type="molecule type" value="Genomic_DNA"/>
</dbReference>